<name>A0ABQ7AIY4_BRACR</name>
<dbReference type="PANTHER" id="PTHR47074:SF53">
    <property type="entry name" value="REVERSE TRANSCRIPTASE-LIKE PROTEIN"/>
    <property type="match status" value="1"/>
</dbReference>
<feature type="domain" description="RNase H type-1" evidence="1">
    <location>
        <begin position="218"/>
        <end position="326"/>
    </location>
</feature>
<reference evidence="2 3" key="1">
    <citation type="journal article" date="2020" name="BMC Genomics">
        <title>Intraspecific diversification of the crop wild relative Brassica cretica Lam. using demographic model selection.</title>
        <authorList>
            <person name="Kioukis A."/>
            <person name="Michalopoulou V.A."/>
            <person name="Briers L."/>
            <person name="Pirintsos S."/>
            <person name="Studholme D.J."/>
            <person name="Pavlidis P."/>
            <person name="Sarris P.F."/>
        </authorList>
    </citation>
    <scope>NUCLEOTIDE SEQUENCE [LARGE SCALE GENOMIC DNA]</scope>
    <source>
        <strain evidence="3">cv. PFS-1207/04</strain>
    </source>
</reference>
<keyword evidence="3" id="KW-1185">Reference proteome</keyword>
<organism evidence="2 3">
    <name type="scientific">Brassica cretica</name>
    <name type="common">Mustard</name>
    <dbReference type="NCBI Taxonomy" id="69181"/>
    <lineage>
        <taxon>Eukaryota</taxon>
        <taxon>Viridiplantae</taxon>
        <taxon>Streptophyta</taxon>
        <taxon>Embryophyta</taxon>
        <taxon>Tracheophyta</taxon>
        <taxon>Spermatophyta</taxon>
        <taxon>Magnoliopsida</taxon>
        <taxon>eudicotyledons</taxon>
        <taxon>Gunneridae</taxon>
        <taxon>Pentapetalae</taxon>
        <taxon>rosids</taxon>
        <taxon>malvids</taxon>
        <taxon>Brassicales</taxon>
        <taxon>Brassicaceae</taxon>
        <taxon>Brassiceae</taxon>
        <taxon>Brassica</taxon>
    </lineage>
</organism>
<evidence type="ECO:0000313" key="3">
    <source>
        <dbReference type="Proteomes" id="UP000266723"/>
    </source>
</evidence>
<dbReference type="InterPro" id="IPR002156">
    <property type="entry name" value="RNaseH_domain"/>
</dbReference>
<sequence length="355" mass="40407">MLRTIGSGEQTNVWTSNWLLDNESRPPMYRQNSIVDLTLLVSDLRLPNSSSWDIQRVFDTFTDEDAARILKIKLSLDKQDTDVWGFTKDVEAWRLARIEPPPAGFSTSSIFLNLHYLVAGTKKQSWRQSNIKSFPWILWNLWKGRNALIFEKTRLSASSIVTKSLEEAEIWNKVNSNVLAREEAQVQLPTVQNIWIKPPLGSIKCNIGMAWGSSGPFTGASWITRDSCGRPIHHSRRAFCPSAYKRESDLTSLLWAIEAMGSLRLKKVIFEASSFEVRQSLLHPYHYMDLLPLIQRILALLHCFEEWSICYVSDQKNTVAQAIAESVVTRARSQSYVGSGGPLWLHQLIQQEAGN</sequence>
<dbReference type="Pfam" id="PF13456">
    <property type="entry name" value="RVT_3"/>
    <property type="match status" value="1"/>
</dbReference>
<dbReference type="InterPro" id="IPR052929">
    <property type="entry name" value="RNase_H-like_EbsB-rel"/>
</dbReference>
<evidence type="ECO:0000259" key="1">
    <source>
        <dbReference type="Pfam" id="PF13456"/>
    </source>
</evidence>
<gene>
    <name evidence="2" type="ORF">DY000_02054668</name>
</gene>
<dbReference type="EMBL" id="QGKV02002055">
    <property type="protein sequence ID" value="KAF3497664.1"/>
    <property type="molecule type" value="Genomic_DNA"/>
</dbReference>
<dbReference type="PANTHER" id="PTHR47074">
    <property type="entry name" value="BNAC02G40300D PROTEIN"/>
    <property type="match status" value="1"/>
</dbReference>
<protein>
    <recommendedName>
        <fullName evidence="1">RNase H type-1 domain-containing protein</fullName>
    </recommendedName>
</protein>
<evidence type="ECO:0000313" key="2">
    <source>
        <dbReference type="EMBL" id="KAF3497664.1"/>
    </source>
</evidence>
<dbReference type="Proteomes" id="UP000266723">
    <property type="component" value="Unassembled WGS sequence"/>
</dbReference>
<proteinExistence type="predicted"/>
<accession>A0ABQ7AIY4</accession>
<comment type="caution">
    <text evidence="2">The sequence shown here is derived from an EMBL/GenBank/DDBJ whole genome shotgun (WGS) entry which is preliminary data.</text>
</comment>